<dbReference type="AlphaFoldDB" id="A0A9P5CPI7"/>
<keyword evidence="3" id="KW-1185">Reference proteome</keyword>
<organism evidence="2 3">
    <name type="scientific">Cryphonectria parasitica (strain ATCC 38755 / EP155)</name>
    <dbReference type="NCBI Taxonomy" id="660469"/>
    <lineage>
        <taxon>Eukaryota</taxon>
        <taxon>Fungi</taxon>
        <taxon>Dikarya</taxon>
        <taxon>Ascomycota</taxon>
        <taxon>Pezizomycotina</taxon>
        <taxon>Sordariomycetes</taxon>
        <taxon>Sordariomycetidae</taxon>
        <taxon>Diaporthales</taxon>
        <taxon>Cryphonectriaceae</taxon>
        <taxon>Cryphonectria-Endothia species complex</taxon>
        <taxon>Cryphonectria</taxon>
    </lineage>
</organism>
<proteinExistence type="predicted"/>
<evidence type="ECO:0000256" key="1">
    <source>
        <dbReference type="SAM" id="MobiDB-lite"/>
    </source>
</evidence>
<comment type="caution">
    <text evidence="2">The sequence shown here is derived from an EMBL/GenBank/DDBJ whole genome shotgun (WGS) entry which is preliminary data.</text>
</comment>
<dbReference type="GeneID" id="63832080"/>
<dbReference type="EMBL" id="MU032347">
    <property type="protein sequence ID" value="KAF3765467.1"/>
    <property type="molecule type" value="Genomic_DNA"/>
</dbReference>
<dbReference type="Proteomes" id="UP000803844">
    <property type="component" value="Unassembled WGS sequence"/>
</dbReference>
<dbReference type="RefSeq" id="XP_040776428.1">
    <property type="nucleotide sequence ID" value="XM_040914951.1"/>
</dbReference>
<feature type="region of interest" description="Disordered" evidence="1">
    <location>
        <begin position="43"/>
        <end position="69"/>
    </location>
</feature>
<feature type="compositionally biased region" description="Gly residues" evidence="1">
    <location>
        <begin position="50"/>
        <end position="59"/>
    </location>
</feature>
<protein>
    <submittedName>
        <fullName evidence="2">Uncharacterized protein</fullName>
    </submittedName>
</protein>
<accession>A0A9P5CPI7</accession>
<gene>
    <name evidence="2" type="ORF">M406DRAFT_101332</name>
</gene>
<sequence>MSSLESVGGGAVKFAQRFRSEVRSRGDSLMWVRSSRTLGCMQVKQRPDGRGSGPQGGSAGCQPATSSCHNRRISRCCGSRRALGSRASRWLRKRVIRYVSTNAQESKFSGREGPR</sequence>
<name>A0A9P5CPI7_CRYP1</name>
<reference evidence="2" key="1">
    <citation type="journal article" date="2020" name="Phytopathology">
        <title>Genome sequence of the chestnut blight fungus Cryphonectria parasitica EP155: A fundamental resource for an archetypical invasive plant pathogen.</title>
        <authorList>
            <person name="Crouch J.A."/>
            <person name="Dawe A."/>
            <person name="Aerts A."/>
            <person name="Barry K."/>
            <person name="Churchill A.C.L."/>
            <person name="Grimwood J."/>
            <person name="Hillman B."/>
            <person name="Milgroom M.G."/>
            <person name="Pangilinan J."/>
            <person name="Smith M."/>
            <person name="Salamov A."/>
            <person name="Schmutz J."/>
            <person name="Yadav J."/>
            <person name="Grigoriev I.V."/>
            <person name="Nuss D."/>
        </authorList>
    </citation>
    <scope>NUCLEOTIDE SEQUENCE</scope>
    <source>
        <strain evidence="2">EP155</strain>
    </source>
</reference>
<evidence type="ECO:0000313" key="2">
    <source>
        <dbReference type="EMBL" id="KAF3765467.1"/>
    </source>
</evidence>
<evidence type="ECO:0000313" key="3">
    <source>
        <dbReference type="Proteomes" id="UP000803844"/>
    </source>
</evidence>